<keyword evidence="1" id="KW-0808">Transferase</keyword>
<evidence type="ECO:0000313" key="1">
    <source>
        <dbReference type="EMBL" id="KAH7670808.1"/>
    </source>
</evidence>
<name>A0ACB7VB38_DIOAL</name>
<dbReference type="EC" id="2.7.11.1" evidence="1"/>
<comment type="caution">
    <text evidence="1">The sequence shown here is derived from an EMBL/GenBank/DDBJ whole genome shotgun (WGS) entry which is preliminary data.</text>
</comment>
<keyword evidence="1" id="KW-0418">Kinase</keyword>
<gene>
    <name evidence="1" type="ORF">IHE45_10G052600</name>
</gene>
<keyword evidence="2" id="KW-1185">Reference proteome</keyword>
<sequence length="1638" mass="180495">MLRRTEHFHFGSNNLSGNIPPKFFHSGMVIEHLIFDNNNFTGSIPSTINLVPSLEALYLSNNLLTGPLPNLTGMNALSYVDLSNNSFDASDVPPWFSSLPSLTTLSLEKSHVQGRIPEELFSFSPLQIARLKNNLFNGTLVINADYSTHLQLVDLQNNDISDFHNDGNYNNVILLTDNPVCSQGSNEKYCAVPTQNSAPYSTPDSCIGIECPSEQALSPHCFCSYPYEGTLYFRLLTVSNLQNKTYYQDLEKNLLSMLQDRKVPVDSVAVHDPFMDPSNYLEISVEVFPSGKVKFDQGDIVMIASFFSNQTLKTSNYFTLYYFIPKPYIPILGGGSSSKSSNTAVIAGASIGGVVALLVVIGLVISVMMQKKKKAKKTMEHGSPFGSWDPSKSGESAPQLKGARCFSFEELKKYTDNFSESNHIGSGGYGKVYKGTLPDGQMVAVKRSQANSLQGGHEFKTEIELLTRVHHRNLVDLVGFCFDQGEQMLVYEYLPNGTLRESLSGMSGIRLDWKKRLWIALDAARGLSYLHYLADPPIVHRDIKSNNILLDSHLHAKVADFGLSKPMADDRKGHVTTQVKGTMGYLDPEYYMTQQLTEKSDVYSFGVLLLELITARKPIERNKYIVREVKAAIDRKKELYGLEQLVDSTIGLSNTLAGFNQFVDIALMCVGESGADRPTMSEVVKEIENIMQLAGINPNAESVDKSLQLKAGERSKTSTAKEKSTTRCGAFYKHALKSFLLPPYEPCLRNKPGSWNGFDPCGSAWLGINCTNSHITSIDLSYNPGLGGSLPASIGKLYKLKNLILLGCGFSGQIPPELGNLQRLTILALNDNKFSGSMPPALGNLSSLYWFDITGNEISGTIPISDGINPGFDMLRRTKHFHFGGNNLSGNIPPELFHSGMVTLHVILNNNNFNGSIPSTMNLVPTLEALRLDRNKLSGPVPPTLNSLTSIKELYLSNNLLTGPLPNLTGMNALSYVDLSNNSFDASDVPPWFSTLPSLTTLLLEKSHVQGQIPAQLFSFSPLQTAQLKNNLLNGTLEIDAGYSSQLQLVDLQNNDIADFRNNGNYNNVLLLAGNPACNQGSNEKYCVVPKQNNPPYSTPNSCVGVACPSEQALSPNCFCSYPYEGTLYFRLLTVSNLQNKTYYQDVEKSMLTMLQNKKVPVDSVAIHDPFMDASNYLEISVEVFPSGKAKFDQGDVVMIASSFSNQTLKTSGYFALYYFIPKPYIPILGGESSSKSSNTAAIVGASVGGVVALLVVIGLVIFVVMRRNKKPKKTTEQSYPFGSWDPSKSSGSVPRLKGARCFSFEELKKCTDNFSESNHIGSGGYGKVYKGTLTDGQMVAVKRAQEDSMQGGHEFKTEIELLTRVHHRNLVNLVGFCLDQGEQMLVYEYLPNGTLRESLSGTSGIRLDWKKRLWIALDAARGLSYLHFLADPPIVHRDIKSNNILLDNHLHAKVADFGLSKPMTNDRKGHVTTQVKGTMGYLDPEYYMTQQLTEKSDVYSFGVLLLELITARKPIERNKYIVREVKAAIDRKKELYGLEQLVDSTIGLSNTLAGFNRFVDLALMCVEESGANRPTMSEVVKEIETIMQLAGINPNAESASASASYDDSSFTLRGHLYNNEALMNYSGAIPSSRSDIN</sequence>
<accession>A0ACB7VB38</accession>
<dbReference type="EMBL" id="CM037020">
    <property type="protein sequence ID" value="KAH7670808.1"/>
    <property type="molecule type" value="Genomic_DNA"/>
</dbReference>
<protein>
    <submittedName>
        <fullName evidence="1">Non-specific serine/threonine protein kinase protein</fullName>
        <ecNumber evidence="1">2.7.11.1</ecNumber>
    </submittedName>
</protein>
<reference evidence="2" key="1">
    <citation type="journal article" date="2022" name="Nat. Commun.">
        <title>Chromosome evolution and the genetic basis of agronomically important traits in greater yam.</title>
        <authorList>
            <person name="Bredeson J.V."/>
            <person name="Lyons J.B."/>
            <person name="Oniyinde I.O."/>
            <person name="Okereke N.R."/>
            <person name="Kolade O."/>
            <person name="Nnabue I."/>
            <person name="Nwadili C.O."/>
            <person name="Hribova E."/>
            <person name="Parker M."/>
            <person name="Nwogha J."/>
            <person name="Shu S."/>
            <person name="Carlson J."/>
            <person name="Kariba R."/>
            <person name="Muthemba S."/>
            <person name="Knop K."/>
            <person name="Barton G.J."/>
            <person name="Sherwood A.V."/>
            <person name="Lopez-Montes A."/>
            <person name="Asiedu R."/>
            <person name="Jamnadass R."/>
            <person name="Muchugi A."/>
            <person name="Goodstein D."/>
            <person name="Egesi C.N."/>
            <person name="Featherston J."/>
            <person name="Asfaw A."/>
            <person name="Simpson G.G."/>
            <person name="Dolezel J."/>
            <person name="Hendre P.S."/>
            <person name="Van Deynze A."/>
            <person name="Kumar P.L."/>
            <person name="Obidiegwu J.E."/>
            <person name="Bhattacharjee R."/>
            <person name="Rokhsar D.S."/>
        </authorList>
    </citation>
    <scope>NUCLEOTIDE SEQUENCE [LARGE SCALE GENOMIC DNA]</scope>
    <source>
        <strain evidence="2">cv. TDa95/00328</strain>
    </source>
</reference>
<keyword evidence="1" id="KW-0723">Serine/threonine-protein kinase</keyword>
<evidence type="ECO:0000313" key="2">
    <source>
        <dbReference type="Proteomes" id="UP000827976"/>
    </source>
</evidence>
<dbReference type="Proteomes" id="UP000827976">
    <property type="component" value="Chromosome 10"/>
</dbReference>
<proteinExistence type="predicted"/>
<organism evidence="1 2">
    <name type="scientific">Dioscorea alata</name>
    <name type="common">Purple yam</name>
    <dbReference type="NCBI Taxonomy" id="55571"/>
    <lineage>
        <taxon>Eukaryota</taxon>
        <taxon>Viridiplantae</taxon>
        <taxon>Streptophyta</taxon>
        <taxon>Embryophyta</taxon>
        <taxon>Tracheophyta</taxon>
        <taxon>Spermatophyta</taxon>
        <taxon>Magnoliopsida</taxon>
        <taxon>Liliopsida</taxon>
        <taxon>Dioscoreales</taxon>
        <taxon>Dioscoreaceae</taxon>
        <taxon>Dioscorea</taxon>
    </lineage>
</organism>